<dbReference type="PANTHER" id="PTHR21368">
    <property type="entry name" value="50S RIBOSOMAL PROTEIN L9"/>
    <property type="match status" value="1"/>
</dbReference>
<proteinExistence type="inferred from homology"/>
<keyword evidence="2 7" id="KW-0689">Ribosomal protein</keyword>
<evidence type="ECO:0000256" key="5">
    <source>
        <dbReference type="ARBA" id="ARBA00035193"/>
    </source>
</evidence>
<dbReference type="FunFam" id="3.40.5.10:FF:000007">
    <property type="entry name" value="50S ribosomal protein L9"/>
    <property type="match status" value="1"/>
</dbReference>
<protein>
    <recommendedName>
        <fullName evidence="5">Large ribosomal subunit protein bL9c</fullName>
    </recommendedName>
    <alternativeName>
        <fullName evidence="4">CL9</fullName>
    </alternativeName>
</protein>
<gene>
    <name evidence="7" type="ORF">STAS_27108</name>
</gene>
<dbReference type="EMBL" id="BKCP01008848">
    <property type="protein sequence ID" value="GER49836.1"/>
    <property type="molecule type" value="Genomic_DNA"/>
</dbReference>
<dbReference type="InterPro" id="IPR036791">
    <property type="entry name" value="Ribosomal_bL9_C_sf"/>
</dbReference>
<dbReference type="InterPro" id="IPR000244">
    <property type="entry name" value="Ribosomal_bL9"/>
</dbReference>
<evidence type="ECO:0000259" key="6">
    <source>
        <dbReference type="Pfam" id="PF01281"/>
    </source>
</evidence>
<keyword evidence="8" id="KW-1185">Reference proteome</keyword>
<dbReference type="SUPFAM" id="SSF55658">
    <property type="entry name" value="L9 N-domain-like"/>
    <property type="match status" value="1"/>
</dbReference>
<name>A0A5A7QXX6_STRAF</name>
<dbReference type="GO" id="GO:0005840">
    <property type="term" value="C:ribosome"/>
    <property type="evidence" value="ECO:0007669"/>
    <property type="project" value="UniProtKB-KW"/>
</dbReference>
<dbReference type="OrthoDB" id="5555409at2759"/>
<dbReference type="InterPro" id="IPR009027">
    <property type="entry name" value="Ribosomal_bL9/RNase_H1_N"/>
</dbReference>
<comment type="caution">
    <text evidence="7">The sequence shown here is derived from an EMBL/GenBank/DDBJ whole genome shotgun (WGS) entry which is preliminary data.</text>
</comment>
<evidence type="ECO:0000256" key="1">
    <source>
        <dbReference type="ARBA" id="ARBA00010605"/>
    </source>
</evidence>
<dbReference type="GO" id="GO:1990904">
    <property type="term" value="C:ribonucleoprotein complex"/>
    <property type="evidence" value="ECO:0007669"/>
    <property type="project" value="UniProtKB-KW"/>
</dbReference>
<sequence>MAYLHYGKNILRRSAMHHPLVHAAQGVRYRKLEVILTTTIDKLGRAGETVQVAPGYFRNYLMPKLLAVPNIDKFAYLISEQRKIYEPKEVEKVKVASKKEGSSMKEYEAAANRLASTRLNIRKFIIEGKGIELREPVTKEEIIAEVARQLQVKIGPENLDLQDPLSSLGEYKVPLPGDDYNQEIISSVSELSRTRFVSMPTYKPHLVAGKWELAEINIDRWLLCTV</sequence>
<dbReference type="GO" id="GO:0006412">
    <property type="term" value="P:translation"/>
    <property type="evidence" value="ECO:0007669"/>
    <property type="project" value="InterPro"/>
</dbReference>
<dbReference type="InterPro" id="IPR020070">
    <property type="entry name" value="Ribosomal_bL9_N"/>
</dbReference>
<accession>A0A5A7QXX6</accession>
<reference evidence="8" key="1">
    <citation type="journal article" date="2019" name="Curr. Biol.">
        <title>Genome Sequence of Striga asiatica Provides Insight into the Evolution of Plant Parasitism.</title>
        <authorList>
            <person name="Yoshida S."/>
            <person name="Kim S."/>
            <person name="Wafula E.K."/>
            <person name="Tanskanen J."/>
            <person name="Kim Y.M."/>
            <person name="Honaas L."/>
            <person name="Yang Z."/>
            <person name="Spallek T."/>
            <person name="Conn C.E."/>
            <person name="Ichihashi Y."/>
            <person name="Cheong K."/>
            <person name="Cui S."/>
            <person name="Der J.P."/>
            <person name="Gundlach H."/>
            <person name="Jiao Y."/>
            <person name="Hori C."/>
            <person name="Ishida J.K."/>
            <person name="Kasahara H."/>
            <person name="Kiba T."/>
            <person name="Kim M.S."/>
            <person name="Koo N."/>
            <person name="Laohavisit A."/>
            <person name="Lee Y.H."/>
            <person name="Lumba S."/>
            <person name="McCourt P."/>
            <person name="Mortimer J.C."/>
            <person name="Mutuku J.M."/>
            <person name="Nomura T."/>
            <person name="Sasaki-Sekimoto Y."/>
            <person name="Seto Y."/>
            <person name="Wang Y."/>
            <person name="Wakatake T."/>
            <person name="Sakakibara H."/>
            <person name="Demura T."/>
            <person name="Yamaguchi S."/>
            <person name="Yoneyama K."/>
            <person name="Manabe R.I."/>
            <person name="Nelson D.C."/>
            <person name="Schulman A.H."/>
            <person name="Timko M.P."/>
            <person name="dePamphilis C.W."/>
            <person name="Choi D."/>
            <person name="Shirasu K."/>
        </authorList>
    </citation>
    <scope>NUCLEOTIDE SEQUENCE [LARGE SCALE GENOMIC DNA]</scope>
    <source>
        <strain evidence="8">cv. UVA1</strain>
    </source>
</reference>
<dbReference type="Proteomes" id="UP000325081">
    <property type="component" value="Unassembled WGS sequence"/>
</dbReference>
<dbReference type="AlphaFoldDB" id="A0A5A7QXX6"/>
<dbReference type="Pfam" id="PF01281">
    <property type="entry name" value="Ribosomal_L9_N"/>
    <property type="match status" value="1"/>
</dbReference>
<comment type="similarity">
    <text evidence="1">Belongs to the bacterial ribosomal protein bL9 family.</text>
</comment>
<keyword evidence="3" id="KW-0687">Ribonucleoprotein</keyword>
<evidence type="ECO:0000256" key="2">
    <source>
        <dbReference type="ARBA" id="ARBA00022980"/>
    </source>
</evidence>
<dbReference type="GO" id="GO:0003735">
    <property type="term" value="F:structural constituent of ribosome"/>
    <property type="evidence" value="ECO:0007669"/>
    <property type="project" value="InterPro"/>
</dbReference>
<evidence type="ECO:0000256" key="4">
    <source>
        <dbReference type="ARBA" id="ARBA00031047"/>
    </source>
</evidence>
<evidence type="ECO:0000313" key="8">
    <source>
        <dbReference type="Proteomes" id="UP000325081"/>
    </source>
</evidence>
<dbReference type="InterPro" id="IPR036935">
    <property type="entry name" value="Ribosomal_bL9_N_sf"/>
</dbReference>
<evidence type="ECO:0000256" key="3">
    <source>
        <dbReference type="ARBA" id="ARBA00023274"/>
    </source>
</evidence>
<feature type="domain" description="Ribosomal protein L9" evidence="6">
    <location>
        <begin position="33"/>
        <end position="69"/>
    </location>
</feature>
<dbReference type="Gene3D" id="3.40.5.10">
    <property type="entry name" value="Ribosomal protein L9, N-terminal domain"/>
    <property type="match status" value="1"/>
</dbReference>
<dbReference type="Gene3D" id="3.10.430.100">
    <property type="entry name" value="Ribosomal protein L9, C-terminal domain"/>
    <property type="match status" value="1"/>
</dbReference>
<evidence type="ECO:0000313" key="7">
    <source>
        <dbReference type="EMBL" id="GER49836.1"/>
    </source>
</evidence>
<organism evidence="7 8">
    <name type="scientific">Striga asiatica</name>
    <name type="common">Asiatic witchweed</name>
    <name type="synonym">Buchnera asiatica</name>
    <dbReference type="NCBI Taxonomy" id="4170"/>
    <lineage>
        <taxon>Eukaryota</taxon>
        <taxon>Viridiplantae</taxon>
        <taxon>Streptophyta</taxon>
        <taxon>Embryophyta</taxon>
        <taxon>Tracheophyta</taxon>
        <taxon>Spermatophyta</taxon>
        <taxon>Magnoliopsida</taxon>
        <taxon>eudicotyledons</taxon>
        <taxon>Gunneridae</taxon>
        <taxon>Pentapetalae</taxon>
        <taxon>asterids</taxon>
        <taxon>lamiids</taxon>
        <taxon>Lamiales</taxon>
        <taxon>Orobanchaceae</taxon>
        <taxon>Buchnereae</taxon>
        <taxon>Striga</taxon>
    </lineage>
</organism>